<organism evidence="1 2">
    <name type="scientific">Zobellella taiwanensis</name>
    <dbReference type="NCBI Taxonomy" id="347535"/>
    <lineage>
        <taxon>Bacteria</taxon>
        <taxon>Pseudomonadati</taxon>
        <taxon>Pseudomonadota</taxon>
        <taxon>Gammaproteobacteria</taxon>
        <taxon>Aeromonadales</taxon>
        <taxon>Aeromonadaceae</taxon>
        <taxon>Zobellella</taxon>
    </lineage>
</organism>
<proteinExistence type="predicted"/>
<dbReference type="RefSeq" id="WP_106454825.1">
    <property type="nucleotide sequence ID" value="NZ_PXYH01000041.1"/>
</dbReference>
<evidence type="ECO:0000313" key="2">
    <source>
        <dbReference type="Proteomes" id="UP000242181"/>
    </source>
</evidence>
<dbReference type="Pfam" id="PF14539">
    <property type="entry name" value="DUF4442"/>
    <property type="match status" value="1"/>
</dbReference>
<sequence length="159" mass="18959">MRLMRSMFYRPWLLRRLLNLWPPFWGAGIRIERLSRDYTHCRVGLVLRWWNKNANRTQYGGSLFSMTDPIYAMMLMASLGPDYYVWDRAACITFLKPGRGRVYADIHLSRERLDEIRRATDGGDKYFPHFRINILDEHGELIAELERTLYVRKKAANRS</sequence>
<dbReference type="SUPFAM" id="SSF54637">
    <property type="entry name" value="Thioesterase/thiol ester dehydrase-isomerase"/>
    <property type="match status" value="1"/>
</dbReference>
<dbReference type="Gene3D" id="3.10.129.10">
    <property type="entry name" value="Hotdog Thioesterase"/>
    <property type="match status" value="1"/>
</dbReference>
<keyword evidence="2" id="KW-1185">Reference proteome</keyword>
<name>A0A2P7QEN3_9GAMM</name>
<dbReference type="EMBL" id="PXYH01000041">
    <property type="protein sequence ID" value="PSJ36430.1"/>
    <property type="molecule type" value="Genomic_DNA"/>
</dbReference>
<accession>A0A2P7QEN3</accession>
<dbReference type="Proteomes" id="UP000242181">
    <property type="component" value="Unassembled WGS sequence"/>
</dbReference>
<reference evidence="1 2" key="1">
    <citation type="submission" date="2018-03" db="EMBL/GenBank/DDBJ databases">
        <title>The draft genome of Zobellella taiwanensis JCM 13381.</title>
        <authorList>
            <person name="Liu L."/>
            <person name="Li L."/>
            <person name="Wang T."/>
            <person name="Zhang X."/>
            <person name="Liang L."/>
        </authorList>
    </citation>
    <scope>NUCLEOTIDE SEQUENCE [LARGE SCALE GENOMIC DNA]</scope>
    <source>
        <strain evidence="1 2">JCM 13381</strain>
    </source>
</reference>
<protein>
    <submittedName>
        <fullName evidence="1">DUF4442 domain-containing protein</fullName>
    </submittedName>
</protein>
<dbReference type="AlphaFoldDB" id="A0A2P7QEN3"/>
<dbReference type="OrthoDB" id="9814774at2"/>
<gene>
    <name evidence="1" type="ORF">C7I36_16795</name>
</gene>
<dbReference type="InterPro" id="IPR027961">
    <property type="entry name" value="DUF4442"/>
</dbReference>
<dbReference type="InterPro" id="IPR029069">
    <property type="entry name" value="HotDog_dom_sf"/>
</dbReference>
<comment type="caution">
    <text evidence="1">The sequence shown here is derived from an EMBL/GenBank/DDBJ whole genome shotgun (WGS) entry which is preliminary data.</text>
</comment>
<evidence type="ECO:0000313" key="1">
    <source>
        <dbReference type="EMBL" id="PSJ36430.1"/>
    </source>
</evidence>